<proteinExistence type="predicted"/>
<dbReference type="EMBL" id="ML769868">
    <property type="protein sequence ID" value="KAE9386554.1"/>
    <property type="molecule type" value="Genomic_DNA"/>
</dbReference>
<dbReference type="AlphaFoldDB" id="A0A6A4GMX3"/>
<feature type="compositionally biased region" description="Low complexity" evidence="1">
    <location>
        <begin position="184"/>
        <end position="198"/>
    </location>
</feature>
<keyword evidence="2" id="KW-0472">Membrane</keyword>
<feature type="transmembrane region" description="Helical" evidence="2">
    <location>
        <begin position="38"/>
        <end position="60"/>
    </location>
</feature>
<feature type="compositionally biased region" description="Polar residues" evidence="1">
    <location>
        <begin position="282"/>
        <end position="291"/>
    </location>
</feature>
<keyword evidence="2" id="KW-1133">Transmembrane helix</keyword>
<organism evidence="3 4">
    <name type="scientific">Gymnopus androsaceus JB14</name>
    <dbReference type="NCBI Taxonomy" id="1447944"/>
    <lineage>
        <taxon>Eukaryota</taxon>
        <taxon>Fungi</taxon>
        <taxon>Dikarya</taxon>
        <taxon>Basidiomycota</taxon>
        <taxon>Agaricomycotina</taxon>
        <taxon>Agaricomycetes</taxon>
        <taxon>Agaricomycetidae</taxon>
        <taxon>Agaricales</taxon>
        <taxon>Marasmiineae</taxon>
        <taxon>Omphalotaceae</taxon>
        <taxon>Gymnopus</taxon>
    </lineage>
</organism>
<keyword evidence="2" id="KW-0812">Transmembrane</keyword>
<evidence type="ECO:0000313" key="4">
    <source>
        <dbReference type="Proteomes" id="UP000799118"/>
    </source>
</evidence>
<sequence>MPPATATSIASASISTVTISTASTSDNASVHNVNVGAIVGGLIAGIFAALLLAAAGYYLIRRRRSRRGTPQSHVRLRVTRGRAREASSEGLHPLLYPTVSQFGHQTEYNPYSDHHDTILPSPSRSARPHSHTPTQMNYREIDLPTSTSSTMMEEIPTPESPPRPSLPPLVIPSGTVPDGDSRDTVTVTSSGLSSGDESMSAYSQASASTRLHSTTVWEEPPEVPPIPSQYRSMQGEVHGGPEENYNIDTNDMEGNLLRGNTEKVSRLLKSRARRARRGGASTLLSRSTTMVSHIERSDSLRTGSSPSSPHASLTIRNPFDDSAISSRSASVTTSSTSIANHTPHWHGGAQRLSVIDNEDAETESLYADEISTVPGPL</sequence>
<accession>A0A6A4GMX3</accession>
<feature type="compositionally biased region" description="Pro residues" evidence="1">
    <location>
        <begin position="158"/>
        <end position="170"/>
    </location>
</feature>
<name>A0A6A4GMX3_9AGAR</name>
<evidence type="ECO:0000256" key="1">
    <source>
        <dbReference type="SAM" id="MobiDB-lite"/>
    </source>
</evidence>
<dbReference type="OrthoDB" id="2962044at2759"/>
<evidence type="ECO:0000256" key="2">
    <source>
        <dbReference type="SAM" id="Phobius"/>
    </source>
</evidence>
<evidence type="ECO:0000313" key="3">
    <source>
        <dbReference type="EMBL" id="KAE9386554.1"/>
    </source>
</evidence>
<feature type="region of interest" description="Disordered" evidence="1">
    <location>
        <begin position="66"/>
        <end position="85"/>
    </location>
</feature>
<reference evidence="3" key="1">
    <citation type="journal article" date="2019" name="Environ. Microbiol.">
        <title>Fungal ecological strategies reflected in gene transcription - a case study of two litter decomposers.</title>
        <authorList>
            <person name="Barbi F."/>
            <person name="Kohler A."/>
            <person name="Barry K."/>
            <person name="Baskaran P."/>
            <person name="Daum C."/>
            <person name="Fauchery L."/>
            <person name="Ihrmark K."/>
            <person name="Kuo A."/>
            <person name="LaButti K."/>
            <person name="Lipzen A."/>
            <person name="Morin E."/>
            <person name="Grigoriev I.V."/>
            <person name="Henrissat B."/>
            <person name="Lindahl B."/>
            <person name="Martin F."/>
        </authorList>
    </citation>
    <scope>NUCLEOTIDE SEQUENCE</scope>
    <source>
        <strain evidence="3">JB14</strain>
    </source>
</reference>
<keyword evidence="4" id="KW-1185">Reference proteome</keyword>
<dbReference type="Proteomes" id="UP000799118">
    <property type="component" value="Unassembled WGS sequence"/>
</dbReference>
<feature type="region of interest" description="Disordered" evidence="1">
    <location>
        <begin position="105"/>
        <end position="198"/>
    </location>
</feature>
<feature type="region of interest" description="Disordered" evidence="1">
    <location>
        <begin position="271"/>
        <end position="319"/>
    </location>
</feature>
<feature type="compositionally biased region" description="Polar residues" evidence="1">
    <location>
        <begin position="300"/>
        <end position="315"/>
    </location>
</feature>
<protein>
    <submittedName>
        <fullName evidence="3">Uncharacterized protein</fullName>
    </submittedName>
</protein>
<gene>
    <name evidence="3" type="ORF">BT96DRAFT_928111</name>
</gene>